<feature type="transmembrane region" description="Helical" evidence="6">
    <location>
        <begin position="106"/>
        <end position="129"/>
    </location>
</feature>
<feature type="transmembrane region" description="Helical" evidence="6">
    <location>
        <begin position="141"/>
        <end position="159"/>
    </location>
</feature>
<comment type="caution">
    <text evidence="7">The sequence shown here is derived from an EMBL/GenBank/DDBJ whole genome shotgun (WGS) entry which is preliminary data.</text>
</comment>
<evidence type="ECO:0000256" key="2">
    <source>
        <dbReference type="ARBA" id="ARBA00022448"/>
    </source>
</evidence>
<feature type="transmembrane region" description="Helical" evidence="6">
    <location>
        <begin position="82"/>
        <end position="100"/>
    </location>
</feature>
<feature type="transmembrane region" description="Helical" evidence="6">
    <location>
        <begin position="373"/>
        <end position="395"/>
    </location>
</feature>
<dbReference type="EMBL" id="JAMYWC010000009">
    <property type="protein sequence ID" value="MCP1175453.1"/>
    <property type="molecule type" value="Genomic_DNA"/>
</dbReference>
<protein>
    <submittedName>
        <fullName evidence="7">MFS transporter</fullName>
    </submittedName>
</protein>
<dbReference type="SUPFAM" id="SSF103473">
    <property type="entry name" value="MFS general substrate transporter"/>
    <property type="match status" value="1"/>
</dbReference>
<reference evidence="8" key="1">
    <citation type="journal article" date="2023" name="Front. Microbiol.">
        <title>Ralstonia chuxiongensis sp. nov., Ralstonia mojiangensis sp. nov., and Ralstonia soli sp. nov., isolated from tobacco fields, are three novel species in the family Burkholderiaceae.</title>
        <authorList>
            <person name="Lu C.H."/>
            <person name="Zhang Y.Y."/>
            <person name="Jiang N."/>
            <person name="Chen W."/>
            <person name="Shao X."/>
            <person name="Zhao Z.M."/>
            <person name="Lu W.L."/>
            <person name="Hu X."/>
            <person name="Xi Y.X."/>
            <person name="Zou S.Y."/>
            <person name="Wei Q.J."/>
            <person name="Lin Z.L."/>
            <person name="Gong L."/>
            <person name="Gai X.T."/>
            <person name="Zhang L.Q."/>
            <person name="Li J.Y."/>
            <person name="Jin Y."/>
            <person name="Xia Z.Y."/>
        </authorList>
    </citation>
    <scope>NUCLEOTIDE SEQUENCE [LARGE SCALE GENOMIC DNA]</scope>
    <source>
        <strain evidence="8">21YRMH01-3</strain>
    </source>
</reference>
<dbReference type="GO" id="GO:0016020">
    <property type="term" value="C:membrane"/>
    <property type="evidence" value="ECO:0007669"/>
    <property type="project" value="UniProtKB-SubCell"/>
</dbReference>
<dbReference type="InterPro" id="IPR036259">
    <property type="entry name" value="MFS_trans_sf"/>
</dbReference>
<name>A0AA42BKU0_9RALS</name>
<keyword evidence="4 6" id="KW-1133">Transmembrane helix</keyword>
<evidence type="ECO:0000256" key="6">
    <source>
        <dbReference type="SAM" id="Phobius"/>
    </source>
</evidence>
<evidence type="ECO:0000256" key="4">
    <source>
        <dbReference type="ARBA" id="ARBA00022989"/>
    </source>
</evidence>
<feature type="transmembrane region" description="Helical" evidence="6">
    <location>
        <begin position="15"/>
        <end position="39"/>
    </location>
</feature>
<keyword evidence="3 6" id="KW-0812">Transmembrane</keyword>
<dbReference type="AlphaFoldDB" id="A0AA42BKU0"/>
<organism evidence="7 8">
    <name type="scientific">Ralstonia chuxiongensis</name>
    <dbReference type="NCBI Taxonomy" id="2957504"/>
    <lineage>
        <taxon>Bacteria</taxon>
        <taxon>Pseudomonadati</taxon>
        <taxon>Pseudomonadota</taxon>
        <taxon>Betaproteobacteria</taxon>
        <taxon>Burkholderiales</taxon>
        <taxon>Burkholderiaceae</taxon>
        <taxon>Ralstonia</taxon>
    </lineage>
</organism>
<feature type="transmembrane region" description="Helical" evidence="6">
    <location>
        <begin position="343"/>
        <end position="367"/>
    </location>
</feature>
<evidence type="ECO:0000256" key="3">
    <source>
        <dbReference type="ARBA" id="ARBA00022692"/>
    </source>
</evidence>
<dbReference type="Proteomes" id="UP001162793">
    <property type="component" value="Unassembled WGS sequence"/>
</dbReference>
<dbReference type="InterPro" id="IPR052983">
    <property type="entry name" value="MFS_Riboflavin_Transporter"/>
</dbReference>
<feature type="transmembrane region" description="Helical" evidence="6">
    <location>
        <begin position="222"/>
        <end position="245"/>
    </location>
</feature>
<feature type="transmembrane region" description="Helical" evidence="6">
    <location>
        <begin position="171"/>
        <end position="188"/>
    </location>
</feature>
<proteinExistence type="predicted"/>
<feature type="transmembrane region" description="Helical" evidence="6">
    <location>
        <begin position="51"/>
        <end position="70"/>
    </location>
</feature>
<dbReference type="Gene3D" id="1.20.1250.20">
    <property type="entry name" value="MFS general substrate transporter like domains"/>
    <property type="match status" value="1"/>
</dbReference>
<evidence type="ECO:0000313" key="7">
    <source>
        <dbReference type="EMBL" id="MCP1175453.1"/>
    </source>
</evidence>
<keyword evidence="8" id="KW-1185">Reference proteome</keyword>
<evidence type="ECO:0000313" key="8">
    <source>
        <dbReference type="Proteomes" id="UP001162793"/>
    </source>
</evidence>
<dbReference type="PANTHER" id="PTHR43385:SF1">
    <property type="entry name" value="RIBOFLAVIN TRANSPORTER RIBJ"/>
    <property type="match status" value="1"/>
</dbReference>
<evidence type="ECO:0000256" key="5">
    <source>
        <dbReference type="ARBA" id="ARBA00023136"/>
    </source>
</evidence>
<keyword evidence="5 6" id="KW-0472">Membrane</keyword>
<comment type="subcellular location">
    <subcellularLocation>
        <location evidence="1">Membrane</location>
        <topology evidence="1">Multi-pass membrane protein</topology>
    </subcellularLocation>
</comment>
<evidence type="ECO:0000256" key="1">
    <source>
        <dbReference type="ARBA" id="ARBA00004141"/>
    </source>
</evidence>
<accession>A0AA42BKU0</accession>
<dbReference type="PANTHER" id="PTHR43385">
    <property type="entry name" value="RIBOFLAVIN TRANSPORTER RIBJ"/>
    <property type="match status" value="1"/>
</dbReference>
<dbReference type="Pfam" id="PF07690">
    <property type="entry name" value="MFS_1"/>
    <property type="match status" value="1"/>
</dbReference>
<dbReference type="InterPro" id="IPR011701">
    <property type="entry name" value="MFS"/>
</dbReference>
<gene>
    <name evidence="7" type="ORF">NKG59_24070</name>
</gene>
<dbReference type="GO" id="GO:0022857">
    <property type="term" value="F:transmembrane transporter activity"/>
    <property type="evidence" value="ECO:0007669"/>
    <property type="project" value="InterPro"/>
</dbReference>
<sequence>MNPMFLPASPEGRRLVLLLGLAQMVSWGTLYFSFTVFLAPMHDTLGWARPFLAGGFSLGLLVWALCSFWVGRALDRWPARRVMGAGTVLAAGGLLAWSFVSNETTFLLLWLPMGLAMSTTLYDPAFVVLRQAFGDAYQRPIIGLTLIAGFSSTLCIPLAQWGVEHLGWRHTLQLFALAHVLICLPIHARLHVRPPMLAPAAALDPAAAVHASAWRMVLRLPVFWAVVLAFVATSLIATVLGAHLIPLLTEKGVPTSRQLLIAALIGPAQVLGRLAMMRSRPAHPVRIAPWTYGAMAAALSLLALSSGPLLIVFALVYGAANGINTMVRAIAMPELVSPNQYATLNGLMMTPVLLAQASAPWLGALLWRASGGYAAVEWAMVGAAIVALVAFAYGLRHAQKRHVPTAASRTGVTQSS</sequence>
<keyword evidence="2" id="KW-0813">Transport</keyword>